<dbReference type="EMBL" id="JAIWYP010000009">
    <property type="protein sequence ID" value="KAH3771914.1"/>
    <property type="molecule type" value="Genomic_DNA"/>
</dbReference>
<protein>
    <submittedName>
        <fullName evidence="1">Uncharacterized protein</fullName>
    </submittedName>
</protein>
<dbReference type="PANTHER" id="PTHR10554">
    <property type="entry name" value="SYNTROPHIN"/>
    <property type="match status" value="1"/>
</dbReference>
<accession>A0A9D4E4A3</accession>
<dbReference type="InterPro" id="IPR015482">
    <property type="entry name" value="Syntrophin"/>
</dbReference>
<dbReference type="GO" id="GO:0016010">
    <property type="term" value="C:dystrophin-associated glycoprotein complex"/>
    <property type="evidence" value="ECO:0007669"/>
    <property type="project" value="TreeGrafter"/>
</dbReference>
<evidence type="ECO:0000313" key="1">
    <source>
        <dbReference type="EMBL" id="KAH3771914.1"/>
    </source>
</evidence>
<proteinExistence type="predicted"/>
<dbReference type="Proteomes" id="UP000828390">
    <property type="component" value="Unassembled WGS sequence"/>
</dbReference>
<comment type="caution">
    <text evidence="1">The sequence shown here is derived from an EMBL/GenBank/DDBJ whole genome shotgun (WGS) entry which is preliminary data.</text>
</comment>
<reference evidence="1" key="1">
    <citation type="journal article" date="2019" name="bioRxiv">
        <title>The Genome of the Zebra Mussel, Dreissena polymorpha: A Resource for Invasive Species Research.</title>
        <authorList>
            <person name="McCartney M.A."/>
            <person name="Auch B."/>
            <person name="Kono T."/>
            <person name="Mallez S."/>
            <person name="Zhang Y."/>
            <person name="Obille A."/>
            <person name="Becker A."/>
            <person name="Abrahante J.E."/>
            <person name="Garbe J."/>
            <person name="Badalamenti J.P."/>
            <person name="Herman A."/>
            <person name="Mangelson H."/>
            <person name="Liachko I."/>
            <person name="Sullivan S."/>
            <person name="Sone E.D."/>
            <person name="Koren S."/>
            <person name="Silverstein K.A.T."/>
            <person name="Beckman K.B."/>
            <person name="Gohl D.M."/>
        </authorList>
    </citation>
    <scope>NUCLEOTIDE SEQUENCE</scope>
    <source>
        <strain evidence="1">Duluth1</strain>
        <tissue evidence="1">Whole animal</tissue>
    </source>
</reference>
<sequence>MESYDHLQLLDEHNKHTWKPVFIALTDKDLLMYDTAPWSKEEWATPFQSHPLLATR</sequence>
<evidence type="ECO:0000313" key="2">
    <source>
        <dbReference type="Proteomes" id="UP000828390"/>
    </source>
</evidence>
<dbReference type="PANTHER" id="PTHR10554:SF12">
    <property type="entry name" value="IP02644P"/>
    <property type="match status" value="1"/>
</dbReference>
<dbReference type="AlphaFoldDB" id="A0A9D4E4A3"/>
<reference evidence="1" key="2">
    <citation type="submission" date="2020-11" db="EMBL/GenBank/DDBJ databases">
        <authorList>
            <person name="McCartney M.A."/>
            <person name="Auch B."/>
            <person name="Kono T."/>
            <person name="Mallez S."/>
            <person name="Becker A."/>
            <person name="Gohl D.M."/>
            <person name="Silverstein K.A.T."/>
            <person name="Koren S."/>
            <person name="Bechman K.B."/>
            <person name="Herman A."/>
            <person name="Abrahante J.E."/>
            <person name="Garbe J."/>
        </authorList>
    </citation>
    <scope>NUCLEOTIDE SEQUENCE</scope>
    <source>
        <strain evidence="1">Duluth1</strain>
        <tissue evidence="1">Whole animal</tissue>
    </source>
</reference>
<gene>
    <name evidence="1" type="ORF">DPMN_173243</name>
</gene>
<dbReference type="GO" id="GO:0005198">
    <property type="term" value="F:structural molecule activity"/>
    <property type="evidence" value="ECO:0007669"/>
    <property type="project" value="InterPro"/>
</dbReference>
<keyword evidence="2" id="KW-1185">Reference proteome</keyword>
<organism evidence="1 2">
    <name type="scientific">Dreissena polymorpha</name>
    <name type="common">Zebra mussel</name>
    <name type="synonym">Mytilus polymorpha</name>
    <dbReference type="NCBI Taxonomy" id="45954"/>
    <lineage>
        <taxon>Eukaryota</taxon>
        <taxon>Metazoa</taxon>
        <taxon>Spiralia</taxon>
        <taxon>Lophotrochozoa</taxon>
        <taxon>Mollusca</taxon>
        <taxon>Bivalvia</taxon>
        <taxon>Autobranchia</taxon>
        <taxon>Heteroconchia</taxon>
        <taxon>Euheterodonta</taxon>
        <taxon>Imparidentia</taxon>
        <taxon>Neoheterodontei</taxon>
        <taxon>Myida</taxon>
        <taxon>Dreissenoidea</taxon>
        <taxon>Dreissenidae</taxon>
        <taxon>Dreissena</taxon>
    </lineage>
</organism>
<name>A0A9D4E4A3_DREPO</name>